<evidence type="ECO:0000256" key="5">
    <source>
        <dbReference type="ARBA" id="ARBA00022763"/>
    </source>
</evidence>
<dbReference type="GO" id="GO:0005829">
    <property type="term" value="C:cytosol"/>
    <property type="evidence" value="ECO:0007669"/>
    <property type="project" value="TreeGrafter"/>
</dbReference>
<dbReference type="SUPFAM" id="SSF56672">
    <property type="entry name" value="DNA/RNA polymerases"/>
    <property type="match status" value="1"/>
</dbReference>
<dbReference type="InterPro" id="IPR036775">
    <property type="entry name" value="DNA_pol_Y-fam_lit_finger_sf"/>
</dbReference>
<keyword evidence="2" id="KW-0515">Mutator protein</keyword>
<protein>
    <submittedName>
        <fullName evidence="8">ImpB/MucB/SamB family protein</fullName>
    </submittedName>
</protein>
<keyword evidence="9" id="KW-1185">Reference proteome</keyword>
<dbReference type="InterPro" id="IPR043502">
    <property type="entry name" value="DNA/RNA_pol_sf"/>
</dbReference>
<dbReference type="PANTHER" id="PTHR11076">
    <property type="entry name" value="DNA REPAIR POLYMERASE UMUC / TRANSFERASE FAMILY MEMBER"/>
    <property type="match status" value="1"/>
</dbReference>
<dbReference type="Gene3D" id="3.30.70.270">
    <property type="match status" value="1"/>
</dbReference>
<dbReference type="OrthoDB" id="9808813at2"/>
<reference evidence="8 9" key="1">
    <citation type="submission" date="2018-06" db="EMBL/GenBank/DDBJ databases">
        <authorList>
            <consortium name="Pathogen Informatics"/>
            <person name="Doyle S."/>
        </authorList>
    </citation>
    <scope>NUCLEOTIDE SEQUENCE [LARGE SCALE GENOMIC DNA]</scope>
    <source>
        <strain evidence="8 9">NCTC12224</strain>
    </source>
</reference>
<dbReference type="AlphaFoldDB" id="A0A380JZY6"/>
<dbReference type="GO" id="GO:0003684">
    <property type="term" value="F:damaged DNA binding"/>
    <property type="evidence" value="ECO:0007669"/>
    <property type="project" value="InterPro"/>
</dbReference>
<keyword evidence="3" id="KW-0548">Nucleotidyltransferase</keyword>
<dbReference type="Gene3D" id="3.30.1490.100">
    <property type="entry name" value="DNA polymerase, Y-family, little finger domain"/>
    <property type="match status" value="1"/>
</dbReference>
<dbReference type="EMBL" id="UHFN01000002">
    <property type="protein sequence ID" value="SUN58109.1"/>
    <property type="molecule type" value="Genomic_DNA"/>
</dbReference>
<name>A0A380JZY6_9STRE</name>
<evidence type="ECO:0000256" key="2">
    <source>
        <dbReference type="ARBA" id="ARBA00022457"/>
    </source>
</evidence>
<dbReference type="Gene3D" id="1.10.150.20">
    <property type="entry name" value="5' to 3' exonuclease, C-terminal subdomain"/>
    <property type="match status" value="1"/>
</dbReference>
<evidence type="ECO:0000259" key="7">
    <source>
        <dbReference type="PROSITE" id="PS50173"/>
    </source>
</evidence>
<organism evidence="8 9">
    <name type="scientific">Streptococcus hyointestinalis</name>
    <dbReference type="NCBI Taxonomy" id="1337"/>
    <lineage>
        <taxon>Bacteria</taxon>
        <taxon>Bacillati</taxon>
        <taxon>Bacillota</taxon>
        <taxon>Bacilli</taxon>
        <taxon>Lactobacillales</taxon>
        <taxon>Streptococcaceae</taxon>
        <taxon>Streptococcus</taxon>
    </lineage>
</organism>
<evidence type="ECO:0000256" key="6">
    <source>
        <dbReference type="ARBA" id="ARBA00022932"/>
    </source>
</evidence>
<dbReference type="SUPFAM" id="SSF100879">
    <property type="entry name" value="Lesion bypass DNA polymerase (Y-family), little finger domain"/>
    <property type="match status" value="1"/>
</dbReference>
<accession>A0A380JZY6</accession>
<dbReference type="CDD" id="cd01700">
    <property type="entry name" value="PolY_Pol_V_umuC"/>
    <property type="match status" value="1"/>
</dbReference>
<dbReference type="InterPro" id="IPR001126">
    <property type="entry name" value="UmuC"/>
</dbReference>
<gene>
    <name evidence="8" type="primary">umuC_1</name>
    <name evidence="8" type="ORF">NCTC12224_00133</name>
</gene>
<dbReference type="GO" id="GO:0003887">
    <property type="term" value="F:DNA-directed DNA polymerase activity"/>
    <property type="evidence" value="ECO:0007669"/>
    <property type="project" value="UniProtKB-KW"/>
</dbReference>
<dbReference type="GO" id="GO:0042276">
    <property type="term" value="P:error-prone translesion synthesis"/>
    <property type="evidence" value="ECO:0007669"/>
    <property type="project" value="TreeGrafter"/>
</dbReference>
<dbReference type="InterPro" id="IPR024728">
    <property type="entry name" value="PolY_HhH_motif"/>
</dbReference>
<dbReference type="PANTHER" id="PTHR11076:SF35">
    <property type="entry name" value="DNA REPAIR PROTEIN HOMOLOG YOBH"/>
    <property type="match status" value="1"/>
</dbReference>
<dbReference type="Proteomes" id="UP000254924">
    <property type="component" value="Unassembled WGS sequence"/>
</dbReference>
<dbReference type="GO" id="GO:0009432">
    <property type="term" value="P:SOS response"/>
    <property type="evidence" value="ECO:0007669"/>
    <property type="project" value="TreeGrafter"/>
</dbReference>
<keyword evidence="4" id="KW-0235">DNA replication</keyword>
<dbReference type="InterPro" id="IPR050116">
    <property type="entry name" value="DNA_polymerase-Y"/>
</dbReference>
<comment type="similarity">
    <text evidence="1">Belongs to the DNA polymerase type-Y family.</text>
</comment>
<evidence type="ECO:0000256" key="1">
    <source>
        <dbReference type="ARBA" id="ARBA00010945"/>
    </source>
</evidence>
<evidence type="ECO:0000313" key="8">
    <source>
        <dbReference type="EMBL" id="SUN58109.1"/>
    </source>
</evidence>
<dbReference type="GO" id="GO:0006260">
    <property type="term" value="P:DNA replication"/>
    <property type="evidence" value="ECO:0007669"/>
    <property type="project" value="UniProtKB-KW"/>
</dbReference>
<keyword evidence="6" id="KW-0808">Transferase</keyword>
<feature type="domain" description="UmuC" evidence="7">
    <location>
        <begin position="14"/>
        <end position="243"/>
    </location>
</feature>
<dbReference type="Pfam" id="PF11798">
    <property type="entry name" value="IMS_HHH"/>
    <property type="match status" value="1"/>
</dbReference>
<keyword evidence="6" id="KW-0239">DNA-directed DNA polymerase</keyword>
<keyword evidence="5" id="KW-0227">DNA damage</keyword>
<dbReference type="InterPro" id="IPR017961">
    <property type="entry name" value="DNA_pol_Y-fam_little_finger"/>
</dbReference>
<dbReference type="InterPro" id="IPR043128">
    <property type="entry name" value="Rev_trsase/Diguanyl_cyclase"/>
</dbReference>
<sequence>MGLIDYSREPRADIAFIDMKSFYASVECVERGKHPLTTSLCVMSRADNANGLILASSPTFKKVFGKENVGRSYDLPFDIETRKFSYYNAKRQGIEITPQYVRYIEEWAKRTLIVPPRMGLYIEKNMEIQKIFEEYATKDEILPYSIDEGFIDLTSSLNYFVHDKTLSRKDKLDLVSSRIQHDVWAKTGIYSTVGMSNSNPLLAKLALDNEAKKTPTMRANWSYEDVETKVWGIAKLTDFWGIGKRTEKRLNKLGIYTVKDLASSNPDLLKKEFGVIGVQHWFHANGVDESNVKEPYRPKSKGLGNSQVLPRDYVVQYEIELVLKEMAEQVAIRLRRARKKTTNVAIFIGYSKSEQKRPINTQMKIEPTQSTKTLSEVVIALFRKKYTGGAVRSIGVRYENFVSEDIVTYSLFDDVESIEKTERLERTIDGVRERFGFLAIQKASALAEGSRTIERSKLIGGHSAGGLDGLT</sequence>
<dbReference type="Pfam" id="PF11799">
    <property type="entry name" value="IMS_C"/>
    <property type="match status" value="1"/>
</dbReference>
<proteinExistence type="inferred from homology"/>
<evidence type="ECO:0000256" key="4">
    <source>
        <dbReference type="ARBA" id="ARBA00022705"/>
    </source>
</evidence>
<dbReference type="Pfam" id="PF00817">
    <property type="entry name" value="IMS"/>
    <property type="match status" value="1"/>
</dbReference>
<dbReference type="PROSITE" id="PS50173">
    <property type="entry name" value="UMUC"/>
    <property type="match status" value="1"/>
</dbReference>
<dbReference type="GO" id="GO:0006281">
    <property type="term" value="P:DNA repair"/>
    <property type="evidence" value="ECO:0007669"/>
    <property type="project" value="InterPro"/>
</dbReference>
<evidence type="ECO:0000313" key="9">
    <source>
        <dbReference type="Proteomes" id="UP000254924"/>
    </source>
</evidence>
<evidence type="ECO:0000256" key="3">
    <source>
        <dbReference type="ARBA" id="ARBA00022695"/>
    </source>
</evidence>